<dbReference type="PROSITE" id="PS50109">
    <property type="entry name" value="HIS_KIN"/>
    <property type="match status" value="1"/>
</dbReference>
<evidence type="ECO:0000256" key="6">
    <source>
        <dbReference type="ARBA" id="ARBA00022692"/>
    </source>
</evidence>
<comment type="catalytic activity">
    <reaction evidence="1 13">
        <text>ATP + protein L-histidine = ADP + protein N-phospho-L-histidine.</text>
        <dbReference type="EC" id="2.7.13.3"/>
    </reaction>
</comment>
<keyword evidence="6 15" id="KW-0812">Transmembrane</keyword>
<dbReference type="Gene3D" id="1.20.5.1930">
    <property type="match status" value="1"/>
</dbReference>
<dbReference type="CDD" id="cd06225">
    <property type="entry name" value="HAMP"/>
    <property type="match status" value="1"/>
</dbReference>
<evidence type="ECO:0000313" key="18">
    <source>
        <dbReference type="EMBL" id="MFC4619978.1"/>
    </source>
</evidence>
<keyword evidence="12 13" id="KW-0472">Membrane</keyword>
<protein>
    <recommendedName>
        <fullName evidence="13">Sensor histidine kinase</fullName>
        <ecNumber evidence="13">2.7.13.3</ecNumber>
    </recommendedName>
</protein>
<dbReference type="Proteomes" id="UP001596022">
    <property type="component" value="Unassembled WGS sequence"/>
</dbReference>
<dbReference type="Gene3D" id="6.10.340.10">
    <property type="match status" value="1"/>
</dbReference>
<dbReference type="Pfam" id="PF07730">
    <property type="entry name" value="HisKA_3"/>
    <property type="match status" value="1"/>
</dbReference>
<organism evidence="18 19">
    <name type="scientific">Camelliibacillus cellulosilyticus</name>
    <dbReference type="NCBI Taxonomy" id="2174486"/>
    <lineage>
        <taxon>Bacteria</taxon>
        <taxon>Bacillati</taxon>
        <taxon>Bacillota</taxon>
        <taxon>Bacilli</taxon>
        <taxon>Bacillales</taxon>
        <taxon>Sporolactobacillaceae</taxon>
        <taxon>Camelliibacillus</taxon>
    </lineage>
</organism>
<dbReference type="PIRSF" id="PIRSF037431">
    <property type="entry name" value="STHK_LiaS"/>
    <property type="match status" value="1"/>
</dbReference>
<evidence type="ECO:0000256" key="9">
    <source>
        <dbReference type="ARBA" id="ARBA00022840"/>
    </source>
</evidence>
<keyword evidence="14" id="KW-0175">Coiled coil</keyword>
<dbReference type="RefSeq" id="WP_376847066.1">
    <property type="nucleotide sequence ID" value="NZ_JBHSFW010000014.1"/>
</dbReference>
<comment type="caution">
    <text evidence="18">The sequence shown here is derived from an EMBL/GenBank/DDBJ whole genome shotgun (WGS) entry which is preliminary data.</text>
</comment>
<evidence type="ECO:0000256" key="8">
    <source>
        <dbReference type="ARBA" id="ARBA00022777"/>
    </source>
</evidence>
<keyword evidence="10 15" id="KW-1133">Transmembrane helix</keyword>
<dbReference type="Pfam" id="PF02518">
    <property type="entry name" value="HATPase_c"/>
    <property type="match status" value="1"/>
</dbReference>
<evidence type="ECO:0000313" key="19">
    <source>
        <dbReference type="Proteomes" id="UP001596022"/>
    </source>
</evidence>
<dbReference type="InterPro" id="IPR050482">
    <property type="entry name" value="Sensor_HK_TwoCompSys"/>
</dbReference>
<evidence type="ECO:0000256" key="11">
    <source>
        <dbReference type="ARBA" id="ARBA00023012"/>
    </source>
</evidence>
<evidence type="ECO:0000256" key="7">
    <source>
        <dbReference type="ARBA" id="ARBA00022741"/>
    </source>
</evidence>
<evidence type="ECO:0000256" key="15">
    <source>
        <dbReference type="SAM" id="Phobius"/>
    </source>
</evidence>
<comment type="subcellular location">
    <subcellularLocation>
        <location evidence="2 13">Cell membrane</location>
        <topology evidence="2 13">Multi-pass membrane protein</topology>
    </subcellularLocation>
</comment>
<keyword evidence="5 13" id="KW-0808">Transferase</keyword>
<evidence type="ECO:0000259" key="16">
    <source>
        <dbReference type="PROSITE" id="PS50109"/>
    </source>
</evidence>
<evidence type="ECO:0000256" key="13">
    <source>
        <dbReference type="PIRNR" id="PIRNR037431"/>
    </source>
</evidence>
<dbReference type="Pfam" id="PF00672">
    <property type="entry name" value="HAMP"/>
    <property type="match status" value="1"/>
</dbReference>
<dbReference type="SMART" id="SM00304">
    <property type="entry name" value="HAMP"/>
    <property type="match status" value="1"/>
</dbReference>
<feature type="transmembrane region" description="Helical" evidence="15">
    <location>
        <begin position="16"/>
        <end position="35"/>
    </location>
</feature>
<dbReference type="SMART" id="SM00387">
    <property type="entry name" value="HATPase_c"/>
    <property type="match status" value="1"/>
</dbReference>
<evidence type="ECO:0000256" key="5">
    <source>
        <dbReference type="ARBA" id="ARBA00022679"/>
    </source>
</evidence>
<sequence>MSGPRLQNIQWRFIKYAIWMSLATALVCVGLIIYIEGIDVRHMVFNRLLGVPYGIVLLVLIFIVGATFGYLFGNHMKKRLEVLVGSILRFERGNYSHRAPDLGEDEIGQVAIHLNQMAEQIERQVASLQKLSSERAEWNEELKRAAIEEERQRLARELHDAVSQQLFAISMLSSAVRETYVGTSESTAKQLETIEKMAGLAQNEMRALLLHLRPASLDGKGLKEGIEELLVEFQAKQPLEIKWKIDELGGLPKGVEDHLFRIVQEALSNILRHSKADNVSLRLNRFGRQLHLKIIDDGIGFDVSEQKASSYGLKSIYERVSEIGGVAEIVSLQGKGTQIDVKVPLVEEMERP</sequence>
<dbReference type="PROSITE" id="PS50885">
    <property type="entry name" value="HAMP"/>
    <property type="match status" value="1"/>
</dbReference>
<dbReference type="EC" id="2.7.13.3" evidence="13"/>
<gene>
    <name evidence="18" type="ORF">ACFO4N_14790</name>
</gene>
<dbReference type="EMBL" id="JBHSFW010000014">
    <property type="protein sequence ID" value="MFC4619978.1"/>
    <property type="molecule type" value="Genomic_DNA"/>
</dbReference>
<evidence type="ECO:0000256" key="2">
    <source>
        <dbReference type="ARBA" id="ARBA00004651"/>
    </source>
</evidence>
<name>A0ABV9GPR6_9BACL</name>
<dbReference type="InterPro" id="IPR017202">
    <property type="entry name" value="LiaS/VraS"/>
</dbReference>
<feature type="transmembrane region" description="Helical" evidence="15">
    <location>
        <begin position="55"/>
        <end position="73"/>
    </location>
</feature>
<dbReference type="InterPro" id="IPR003660">
    <property type="entry name" value="HAMP_dom"/>
</dbReference>
<evidence type="ECO:0000256" key="3">
    <source>
        <dbReference type="ARBA" id="ARBA00022475"/>
    </source>
</evidence>
<dbReference type="CDD" id="cd16917">
    <property type="entry name" value="HATPase_UhpB-NarQ-NarX-like"/>
    <property type="match status" value="1"/>
</dbReference>
<evidence type="ECO:0000256" key="1">
    <source>
        <dbReference type="ARBA" id="ARBA00000085"/>
    </source>
</evidence>
<dbReference type="Gene3D" id="3.30.565.10">
    <property type="entry name" value="Histidine kinase-like ATPase, C-terminal domain"/>
    <property type="match status" value="1"/>
</dbReference>
<evidence type="ECO:0000256" key="4">
    <source>
        <dbReference type="ARBA" id="ARBA00022553"/>
    </source>
</evidence>
<evidence type="ECO:0000256" key="12">
    <source>
        <dbReference type="ARBA" id="ARBA00023136"/>
    </source>
</evidence>
<keyword evidence="9 13" id="KW-0067">ATP-binding</keyword>
<evidence type="ECO:0000256" key="14">
    <source>
        <dbReference type="SAM" id="Coils"/>
    </source>
</evidence>
<dbReference type="PANTHER" id="PTHR24421">
    <property type="entry name" value="NITRATE/NITRITE SENSOR PROTEIN NARX-RELATED"/>
    <property type="match status" value="1"/>
</dbReference>
<dbReference type="InterPro" id="IPR036890">
    <property type="entry name" value="HATPase_C_sf"/>
</dbReference>
<dbReference type="InterPro" id="IPR003594">
    <property type="entry name" value="HATPase_dom"/>
</dbReference>
<dbReference type="PANTHER" id="PTHR24421:SF37">
    <property type="entry name" value="SENSOR HISTIDINE KINASE NARS"/>
    <property type="match status" value="1"/>
</dbReference>
<dbReference type="GO" id="GO:0016301">
    <property type="term" value="F:kinase activity"/>
    <property type="evidence" value="ECO:0007669"/>
    <property type="project" value="UniProtKB-KW"/>
</dbReference>
<dbReference type="SUPFAM" id="SSF158472">
    <property type="entry name" value="HAMP domain-like"/>
    <property type="match status" value="1"/>
</dbReference>
<keyword evidence="8 13" id="KW-0418">Kinase</keyword>
<evidence type="ECO:0000259" key="17">
    <source>
        <dbReference type="PROSITE" id="PS50885"/>
    </source>
</evidence>
<keyword evidence="3 13" id="KW-1003">Cell membrane</keyword>
<dbReference type="InterPro" id="IPR011712">
    <property type="entry name" value="Sig_transdc_His_kin_sub3_dim/P"/>
</dbReference>
<feature type="coiled-coil region" evidence="14">
    <location>
        <begin position="111"/>
        <end position="164"/>
    </location>
</feature>
<evidence type="ECO:0000256" key="10">
    <source>
        <dbReference type="ARBA" id="ARBA00022989"/>
    </source>
</evidence>
<keyword evidence="7 13" id="KW-0547">Nucleotide-binding</keyword>
<keyword evidence="4" id="KW-0597">Phosphoprotein</keyword>
<keyword evidence="19" id="KW-1185">Reference proteome</keyword>
<feature type="domain" description="Histidine kinase" evidence="16">
    <location>
        <begin position="153"/>
        <end position="347"/>
    </location>
</feature>
<dbReference type="SUPFAM" id="SSF55874">
    <property type="entry name" value="ATPase domain of HSP90 chaperone/DNA topoisomerase II/histidine kinase"/>
    <property type="match status" value="1"/>
</dbReference>
<accession>A0ABV9GPR6</accession>
<proteinExistence type="predicted"/>
<keyword evidence="11 13" id="KW-0902">Two-component regulatory system</keyword>
<dbReference type="InterPro" id="IPR005467">
    <property type="entry name" value="His_kinase_dom"/>
</dbReference>
<feature type="domain" description="HAMP" evidence="17">
    <location>
        <begin position="74"/>
        <end position="126"/>
    </location>
</feature>
<reference evidence="19" key="1">
    <citation type="journal article" date="2019" name="Int. J. Syst. Evol. Microbiol.">
        <title>The Global Catalogue of Microorganisms (GCM) 10K type strain sequencing project: providing services to taxonomists for standard genome sequencing and annotation.</title>
        <authorList>
            <consortium name="The Broad Institute Genomics Platform"/>
            <consortium name="The Broad Institute Genome Sequencing Center for Infectious Disease"/>
            <person name="Wu L."/>
            <person name="Ma J."/>
        </authorList>
    </citation>
    <scope>NUCLEOTIDE SEQUENCE [LARGE SCALE GENOMIC DNA]</scope>
    <source>
        <strain evidence="19">CGMCC 1.16306</strain>
    </source>
</reference>